<evidence type="ECO:0000313" key="2">
    <source>
        <dbReference type="Proteomes" id="UP000095563"/>
    </source>
</evidence>
<accession>A0A174VJR3</accession>
<name>A0A174VJR3_9CLOT</name>
<protein>
    <submittedName>
        <fullName evidence="1">Uncharacterized protein</fullName>
    </submittedName>
</protein>
<evidence type="ECO:0000313" key="1">
    <source>
        <dbReference type="EMBL" id="CUQ35004.1"/>
    </source>
</evidence>
<proteinExistence type="predicted"/>
<dbReference type="RefSeq" id="WP_055209368.1">
    <property type="nucleotide sequence ID" value="NZ_CZBO01000019.1"/>
</dbReference>
<reference evidence="1 2" key="1">
    <citation type="submission" date="2015-09" db="EMBL/GenBank/DDBJ databases">
        <authorList>
            <consortium name="Pathogen Informatics"/>
        </authorList>
    </citation>
    <scope>NUCLEOTIDE SEQUENCE [LARGE SCALE GENOMIC DNA]</scope>
    <source>
        <strain evidence="1 2">2789STDY5834956</strain>
    </source>
</reference>
<dbReference type="AlphaFoldDB" id="A0A174VJR3"/>
<organism evidence="1 2">
    <name type="scientific">Clostridium baratii</name>
    <dbReference type="NCBI Taxonomy" id="1561"/>
    <lineage>
        <taxon>Bacteria</taxon>
        <taxon>Bacillati</taxon>
        <taxon>Bacillota</taxon>
        <taxon>Clostridia</taxon>
        <taxon>Eubacteriales</taxon>
        <taxon>Clostridiaceae</taxon>
        <taxon>Clostridium</taxon>
    </lineage>
</organism>
<dbReference type="EMBL" id="CZBO01000019">
    <property type="protein sequence ID" value="CUQ35004.1"/>
    <property type="molecule type" value="Genomic_DNA"/>
</dbReference>
<sequence length="59" mass="6721">MCNGTSSTIVGIDKIKLVKFPLEIVNIDKLYNKVNPAAVLYESNIKNICIIFYRYINVI</sequence>
<gene>
    <name evidence="1" type="ORF">ERS852568_03022</name>
</gene>
<dbReference type="Proteomes" id="UP000095563">
    <property type="component" value="Unassembled WGS sequence"/>
</dbReference>